<evidence type="ECO:0000313" key="3">
    <source>
        <dbReference type="Proteomes" id="UP000006727"/>
    </source>
</evidence>
<evidence type="ECO:0000313" key="2">
    <source>
        <dbReference type="EnsemblPlants" id="PAC:32953931.CDS.1"/>
    </source>
</evidence>
<reference evidence="2" key="3">
    <citation type="submission" date="2020-12" db="UniProtKB">
        <authorList>
            <consortium name="EnsemblPlants"/>
        </authorList>
    </citation>
    <scope>IDENTIFICATION</scope>
</reference>
<accession>A0A2K1KL07</accession>
<dbReference type="EMBL" id="ABEU02000005">
    <property type="protein sequence ID" value="PNR54460.1"/>
    <property type="molecule type" value="Genomic_DNA"/>
</dbReference>
<sequence length="63" mass="7419">MRNRLLLVLQSEYCKMHRNEVEPFKFLDNTTHGDRDLVELVPRLSCFPAALNNVAVINQTQRY</sequence>
<dbReference type="AlphaFoldDB" id="A0A2K1KL07"/>
<reference evidence="1 3" key="1">
    <citation type="journal article" date="2008" name="Science">
        <title>The Physcomitrella genome reveals evolutionary insights into the conquest of land by plants.</title>
        <authorList>
            <person name="Rensing S."/>
            <person name="Lang D."/>
            <person name="Zimmer A."/>
            <person name="Terry A."/>
            <person name="Salamov A."/>
            <person name="Shapiro H."/>
            <person name="Nishiyama T."/>
            <person name="Perroud P.-F."/>
            <person name="Lindquist E."/>
            <person name="Kamisugi Y."/>
            <person name="Tanahashi T."/>
            <person name="Sakakibara K."/>
            <person name="Fujita T."/>
            <person name="Oishi K."/>
            <person name="Shin-I T."/>
            <person name="Kuroki Y."/>
            <person name="Toyoda A."/>
            <person name="Suzuki Y."/>
            <person name="Hashimoto A."/>
            <person name="Yamaguchi K."/>
            <person name="Sugano A."/>
            <person name="Kohara Y."/>
            <person name="Fujiyama A."/>
            <person name="Anterola A."/>
            <person name="Aoki S."/>
            <person name="Ashton N."/>
            <person name="Barbazuk W.B."/>
            <person name="Barker E."/>
            <person name="Bennetzen J."/>
            <person name="Bezanilla M."/>
            <person name="Blankenship R."/>
            <person name="Cho S.H."/>
            <person name="Dutcher S."/>
            <person name="Estelle M."/>
            <person name="Fawcett J.A."/>
            <person name="Gundlach H."/>
            <person name="Hanada K."/>
            <person name="Heyl A."/>
            <person name="Hicks K.A."/>
            <person name="Hugh J."/>
            <person name="Lohr M."/>
            <person name="Mayer K."/>
            <person name="Melkozernov A."/>
            <person name="Murata T."/>
            <person name="Nelson D."/>
            <person name="Pils B."/>
            <person name="Prigge M."/>
            <person name="Reiss B."/>
            <person name="Renner T."/>
            <person name="Rombauts S."/>
            <person name="Rushton P."/>
            <person name="Sanderfoot A."/>
            <person name="Schween G."/>
            <person name="Shiu S.-H."/>
            <person name="Stueber K."/>
            <person name="Theodoulou F.L."/>
            <person name="Tu H."/>
            <person name="Van de Peer Y."/>
            <person name="Verrier P.J."/>
            <person name="Waters E."/>
            <person name="Wood A."/>
            <person name="Yang L."/>
            <person name="Cove D."/>
            <person name="Cuming A."/>
            <person name="Hasebe M."/>
            <person name="Lucas S."/>
            <person name="Mishler D.B."/>
            <person name="Reski R."/>
            <person name="Grigoriev I."/>
            <person name="Quatrano R.S."/>
            <person name="Boore J.L."/>
        </authorList>
    </citation>
    <scope>NUCLEOTIDE SEQUENCE [LARGE SCALE GENOMIC DNA]</scope>
    <source>
        <strain evidence="2 3">cv. Gransden 2004</strain>
    </source>
</reference>
<dbReference type="InParanoid" id="A0A2K1KL07"/>
<dbReference type="Gramene" id="Pp3c5_25200V3.1">
    <property type="protein sequence ID" value="PAC:32953931.CDS.1"/>
    <property type="gene ID" value="Pp3c5_25200"/>
</dbReference>
<name>A0A2K1KL07_PHYPA</name>
<organism evidence="1">
    <name type="scientific">Physcomitrium patens</name>
    <name type="common">Spreading-leaved earth moss</name>
    <name type="synonym">Physcomitrella patens</name>
    <dbReference type="NCBI Taxonomy" id="3218"/>
    <lineage>
        <taxon>Eukaryota</taxon>
        <taxon>Viridiplantae</taxon>
        <taxon>Streptophyta</taxon>
        <taxon>Embryophyta</taxon>
        <taxon>Bryophyta</taxon>
        <taxon>Bryophytina</taxon>
        <taxon>Bryopsida</taxon>
        <taxon>Funariidae</taxon>
        <taxon>Funariales</taxon>
        <taxon>Funariaceae</taxon>
        <taxon>Physcomitrium</taxon>
    </lineage>
</organism>
<reference evidence="1 3" key="2">
    <citation type="journal article" date="2018" name="Plant J.">
        <title>The Physcomitrella patens chromosome-scale assembly reveals moss genome structure and evolution.</title>
        <authorList>
            <person name="Lang D."/>
            <person name="Ullrich K.K."/>
            <person name="Murat F."/>
            <person name="Fuchs J."/>
            <person name="Jenkins J."/>
            <person name="Haas F.B."/>
            <person name="Piednoel M."/>
            <person name="Gundlach H."/>
            <person name="Van Bel M."/>
            <person name="Meyberg R."/>
            <person name="Vives C."/>
            <person name="Morata J."/>
            <person name="Symeonidi A."/>
            <person name="Hiss M."/>
            <person name="Muchero W."/>
            <person name="Kamisugi Y."/>
            <person name="Saleh O."/>
            <person name="Blanc G."/>
            <person name="Decker E.L."/>
            <person name="van Gessel N."/>
            <person name="Grimwood J."/>
            <person name="Hayes R.D."/>
            <person name="Graham S.W."/>
            <person name="Gunter L.E."/>
            <person name="McDaniel S.F."/>
            <person name="Hoernstein S.N.W."/>
            <person name="Larsson A."/>
            <person name="Li F.W."/>
            <person name="Perroud P.F."/>
            <person name="Phillips J."/>
            <person name="Ranjan P."/>
            <person name="Rokshar D.S."/>
            <person name="Rothfels C.J."/>
            <person name="Schneider L."/>
            <person name="Shu S."/>
            <person name="Stevenson D.W."/>
            <person name="Thummler F."/>
            <person name="Tillich M."/>
            <person name="Villarreal Aguilar J.C."/>
            <person name="Widiez T."/>
            <person name="Wong G.K."/>
            <person name="Wymore A."/>
            <person name="Zhang Y."/>
            <person name="Zimmer A.D."/>
            <person name="Quatrano R.S."/>
            <person name="Mayer K.F.X."/>
            <person name="Goodstein D."/>
            <person name="Casacuberta J.M."/>
            <person name="Vandepoele K."/>
            <person name="Reski R."/>
            <person name="Cuming A.C."/>
            <person name="Tuskan G.A."/>
            <person name="Maumus F."/>
            <person name="Salse J."/>
            <person name="Schmutz J."/>
            <person name="Rensing S.A."/>
        </authorList>
    </citation>
    <scope>NUCLEOTIDE SEQUENCE [LARGE SCALE GENOMIC DNA]</scope>
    <source>
        <strain evidence="2 3">cv. Gransden 2004</strain>
    </source>
</reference>
<gene>
    <name evidence="1" type="ORF">PHYPA_008137</name>
</gene>
<keyword evidence="3" id="KW-1185">Reference proteome</keyword>
<protein>
    <submittedName>
        <fullName evidence="1 2">Uncharacterized protein</fullName>
    </submittedName>
</protein>
<evidence type="ECO:0000313" key="1">
    <source>
        <dbReference type="EMBL" id="PNR54460.1"/>
    </source>
</evidence>
<dbReference type="EnsemblPlants" id="Pp3c5_25200V3.1">
    <property type="protein sequence ID" value="PAC:32953931.CDS.1"/>
    <property type="gene ID" value="Pp3c5_25200"/>
</dbReference>
<proteinExistence type="predicted"/>
<dbReference type="Proteomes" id="UP000006727">
    <property type="component" value="Chromosome 5"/>
</dbReference>